<evidence type="ECO:0000256" key="2">
    <source>
        <dbReference type="ARBA" id="ARBA00022475"/>
    </source>
</evidence>
<evidence type="ECO:0000256" key="1">
    <source>
        <dbReference type="ARBA" id="ARBA00004651"/>
    </source>
</evidence>
<sequence length="1154" mass="133844">MSFKLLRLVLKVGHFFAITPGFRKNRTTCPEKIYAYGVVAFITLGVAVSVFYRAKDYAKFIHIKAVVQITLDATLYVQNIYTVLTALTKKPLWFKLLKNLKMVQNHNNIREKSHYCLFVASNCFFWSYQSYMSYIFANIMGLEFYKQFAIEYFQMYVLFFVNFAFFVVVKMLLVRYRNLTKQLRFKLRFFEKLGNRRLGFVQRLDQIQFDICLLKEGVDLVNDIFGWQILFLITYATLQILVYLHLAVMLGFQDIYMIVYIIVVIFWYTVNASTNIFLCDEICNEGQTILGISYSLEKLKTGDEIQDLISTIKDNFPRFYAARFFVINRGTILGILDAIVTFLIVMIQFEMTQNSTNINFVSTFFKIPFYSTLRPINLLVQIILDVILLILNVHTILTTITKRNQWCKLLENLKLDRENNSSFVVANVLFQLIHVYYTVVFTLLLGVDFVKEYAFEYIQLYSQFILYFLLFATLKILLGKYTQLKACLMEEKRPMVSLQVIKAQIYSLRETVDVFNDIFGWPFLLLITFTSLQIMVYLQHIFVKSRPSPATIISNVTVISWQAVCTFYNILLCDSVAHTAGELLGAVYSLDLELKHIENFNDFVTALKDNVPVFAAARFYAINSETHLQFLKRYFVSANSVAISMLQTHHQEVKIRDLAEVISRKLNSIGTPVVVHENHKSGSLNIIMIVWSLKILRQFLDSLVVPEEKGTYYIIILEQDCATVHSDFAQILEQFWCEHNVLNVVVQNPCSGGTFYLFLPFEHRDNFWGSCKSWDFNEQMPNKLRNLNQFPLKISLFLYNPTLIAKLPKGLKTNPRYHNLSASKGYGGLDGFLLRELVDYFNFDPVIVENLEEYGRVLPNGTAFGSLGDVVNQRVHFSINSRFLMDYGTKEIEYTFPYISDEICMLVPKSLKVPTWKTLLKCFNTLSWVLIFVSCLCSTFAWYFVGPSKNLHKLIWQIYCFIVGIPQKIEPSFSQFVFLLSCFFFNVTIFGIIQGSYFTEFATTSFYPDIDTLEELYESNLPVATHFWFLLDGDTSDLMTKLKTHKIEATGDCLEQTARQRNIATLGRKSESDLIIRTKYTSRDGTPLVHIVEECHTSLYLCGIVPKGSHFLAPFNQIITRLFEGGFTTKWYRDVFDGIISEEKPQLDETRSTY</sequence>
<dbReference type="GO" id="GO:0050909">
    <property type="term" value="P:sensory perception of taste"/>
    <property type="evidence" value="ECO:0007669"/>
    <property type="project" value="InterPro"/>
</dbReference>
<accession>A0A139WFT3</accession>
<feature type="transmembrane region" description="Helical" evidence="8">
    <location>
        <begin position="250"/>
        <end position="270"/>
    </location>
</feature>
<dbReference type="Proteomes" id="UP000007266">
    <property type="component" value="Linkage group 7"/>
</dbReference>
<proteinExistence type="predicted"/>
<keyword evidence="6" id="KW-0675">Receptor</keyword>
<reference evidence="9 10" key="1">
    <citation type="journal article" date="2008" name="Nature">
        <title>The genome of the model beetle and pest Tribolium castaneum.</title>
        <authorList>
            <consortium name="Tribolium Genome Sequencing Consortium"/>
            <person name="Richards S."/>
            <person name="Gibbs R.A."/>
            <person name="Weinstock G.M."/>
            <person name="Brown S.J."/>
            <person name="Denell R."/>
            <person name="Beeman R.W."/>
            <person name="Gibbs R."/>
            <person name="Beeman R.W."/>
            <person name="Brown S.J."/>
            <person name="Bucher G."/>
            <person name="Friedrich M."/>
            <person name="Grimmelikhuijzen C.J."/>
            <person name="Klingler M."/>
            <person name="Lorenzen M."/>
            <person name="Richards S."/>
            <person name="Roth S."/>
            <person name="Schroder R."/>
            <person name="Tautz D."/>
            <person name="Zdobnov E.M."/>
            <person name="Muzny D."/>
            <person name="Gibbs R.A."/>
            <person name="Weinstock G.M."/>
            <person name="Attaway T."/>
            <person name="Bell S."/>
            <person name="Buhay C.J."/>
            <person name="Chandrabose M.N."/>
            <person name="Chavez D."/>
            <person name="Clerk-Blankenburg K.P."/>
            <person name="Cree A."/>
            <person name="Dao M."/>
            <person name="Davis C."/>
            <person name="Chacko J."/>
            <person name="Dinh H."/>
            <person name="Dugan-Rocha S."/>
            <person name="Fowler G."/>
            <person name="Garner T.T."/>
            <person name="Garnes J."/>
            <person name="Gnirke A."/>
            <person name="Hawes A."/>
            <person name="Hernandez J."/>
            <person name="Hines S."/>
            <person name="Holder M."/>
            <person name="Hume J."/>
            <person name="Jhangiani S.N."/>
            <person name="Joshi V."/>
            <person name="Khan Z.M."/>
            <person name="Jackson L."/>
            <person name="Kovar C."/>
            <person name="Kowis A."/>
            <person name="Lee S."/>
            <person name="Lewis L.R."/>
            <person name="Margolis J."/>
            <person name="Morgan M."/>
            <person name="Nazareth L.V."/>
            <person name="Nguyen N."/>
            <person name="Okwuonu G."/>
            <person name="Parker D."/>
            <person name="Richards S."/>
            <person name="Ruiz S.J."/>
            <person name="Santibanez J."/>
            <person name="Savard J."/>
            <person name="Scherer S.E."/>
            <person name="Schneider B."/>
            <person name="Sodergren E."/>
            <person name="Tautz D."/>
            <person name="Vattahil S."/>
            <person name="Villasana D."/>
            <person name="White C.S."/>
            <person name="Wright R."/>
            <person name="Park Y."/>
            <person name="Beeman R.W."/>
            <person name="Lord J."/>
            <person name="Oppert B."/>
            <person name="Lorenzen M."/>
            <person name="Brown S."/>
            <person name="Wang L."/>
            <person name="Savard J."/>
            <person name="Tautz D."/>
            <person name="Richards S."/>
            <person name="Weinstock G."/>
            <person name="Gibbs R.A."/>
            <person name="Liu Y."/>
            <person name="Worley K."/>
            <person name="Weinstock G."/>
            <person name="Elsik C.G."/>
            <person name="Reese J.T."/>
            <person name="Elhaik E."/>
            <person name="Landan G."/>
            <person name="Graur D."/>
            <person name="Arensburger P."/>
            <person name="Atkinson P."/>
            <person name="Beeman R.W."/>
            <person name="Beidler J."/>
            <person name="Brown S.J."/>
            <person name="Demuth J.P."/>
            <person name="Drury D.W."/>
            <person name="Du Y.Z."/>
            <person name="Fujiwara H."/>
            <person name="Lorenzen M."/>
            <person name="Maselli V."/>
            <person name="Osanai M."/>
            <person name="Park Y."/>
            <person name="Robertson H.M."/>
            <person name="Tu Z."/>
            <person name="Wang J.J."/>
            <person name="Wang S."/>
            <person name="Richards S."/>
            <person name="Song H."/>
            <person name="Zhang L."/>
            <person name="Sodergren E."/>
            <person name="Werner D."/>
            <person name="Stanke M."/>
            <person name="Morgenstern B."/>
            <person name="Solovyev V."/>
            <person name="Kosarev P."/>
            <person name="Brown G."/>
            <person name="Chen H.C."/>
            <person name="Ermolaeva O."/>
            <person name="Hlavina W."/>
            <person name="Kapustin Y."/>
            <person name="Kiryutin B."/>
            <person name="Kitts P."/>
            <person name="Maglott D."/>
            <person name="Pruitt K."/>
            <person name="Sapojnikov V."/>
            <person name="Souvorov A."/>
            <person name="Mackey A.J."/>
            <person name="Waterhouse R.M."/>
            <person name="Wyder S."/>
            <person name="Zdobnov E.M."/>
            <person name="Zdobnov E.M."/>
            <person name="Wyder S."/>
            <person name="Kriventseva E.V."/>
            <person name="Kadowaki T."/>
            <person name="Bork P."/>
            <person name="Aranda M."/>
            <person name="Bao R."/>
            <person name="Beermann A."/>
            <person name="Berns N."/>
            <person name="Bolognesi R."/>
            <person name="Bonneton F."/>
            <person name="Bopp D."/>
            <person name="Brown S.J."/>
            <person name="Bucher G."/>
            <person name="Butts T."/>
            <person name="Chaumot A."/>
            <person name="Denell R.E."/>
            <person name="Ferrier D.E."/>
            <person name="Friedrich M."/>
            <person name="Gordon C.M."/>
            <person name="Jindra M."/>
            <person name="Klingler M."/>
            <person name="Lan Q."/>
            <person name="Lattorff H.M."/>
            <person name="Laudet V."/>
            <person name="von Levetsow C."/>
            <person name="Liu Z."/>
            <person name="Lutz R."/>
            <person name="Lynch J.A."/>
            <person name="da Fonseca R.N."/>
            <person name="Posnien N."/>
            <person name="Reuter R."/>
            <person name="Roth S."/>
            <person name="Savard J."/>
            <person name="Schinko J.B."/>
            <person name="Schmitt C."/>
            <person name="Schoppmeier M."/>
            <person name="Schroder R."/>
            <person name="Shippy T.D."/>
            <person name="Simonnet F."/>
            <person name="Marques-Souza H."/>
            <person name="Tautz D."/>
            <person name="Tomoyasu Y."/>
            <person name="Trauner J."/>
            <person name="Van der Zee M."/>
            <person name="Vervoort M."/>
            <person name="Wittkopp N."/>
            <person name="Wimmer E.A."/>
            <person name="Yang X."/>
            <person name="Jones A.K."/>
            <person name="Sattelle D.B."/>
            <person name="Ebert P.R."/>
            <person name="Nelson D."/>
            <person name="Scott J.G."/>
            <person name="Beeman R.W."/>
            <person name="Muthukrishnan S."/>
            <person name="Kramer K.J."/>
            <person name="Arakane Y."/>
            <person name="Beeman R.W."/>
            <person name="Zhu Q."/>
            <person name="Hogenkamp D."/>
            <person name="Dixit R."/>
            <person name="Oppert B."/>
            <person name="Jiang H."/>
            <person name="Zou Z."/>
            <person name="Marshall J."/>
            <person name="Elpidina E."/>
            <person name="Vinokurov K."/>
            <person name="Oppert C."/>
            <person name="Zou Z."/>
            <person name="Evans J."/>
            <person name="Lu Z."/>
            <person name="Zhao P."/>
            <person name="Sumathipala N."/>
            <person name="Altincicek B."/>
            <person name="Vilcinskas A."/>
            <person name="Williams M."/>
            <person name="Hultmark D."/>
            <person name="Hetru C."/>
            <person name="Jiang H."/>
            <person name="Grimmelikhuijzen C.J."/>
            <person name="Hauser F."/>
            <person name="Cazzamali G."/>
            <person name="Williamson M."/>
            <person name="Park Y."/>
            <person name="Li B."/>
            <person name="Tanaka Y."/>
            <person name="Predel R."/>
            <person name="Neupert S."/>
            <person name="Schachtner J."/>
            <person name="Verleyen P."/>
            <person name="Raible F."/>
            <person name="Bork P."/>
            <person name="Friedrich M."/>
            <person name="Walden K.K."/>
            <person name="Robertson H.M."/>
            <person name="Angeli S."/>
            <person name="Foret S."/>
            <person name="Bucher G."/>
            <person name="Schuetz S."/>
            <person name="Maleszka R."/>
            <person name="Wimmer E.A."/>
            <person name="Beeman R.W."/>
            <person name="Lorenzen M."/>
            <person name="Tomoyasu Y."/>
            <person name="Miller S.C."/>
            <person name="Grossmann D."/>
            <person name="Bucher G."/>
        </authorList>
    </citation>
    <scope>NUCLEOTIDE SEQUENCE [LARGE SCALE GENOMIC DNA]</scope>
    <source>
        <strain evidence="9 10">Georgia GA2</strain>
    </source>
</reference>
<protein>
    <submittedName>
        <fullName evidence="9">Uncharacterized protein</fullName>
    </submittedName>
</protein>
<dbReference type="EMBL" id="KQ971351">
    <property type="protein sequence ID" value="KYB26840.1"/>
    <property type="molecule type" value="Genomic_DNA"/>
</dbReference>
<feature type="transmembrane region" description="Helical" evidence="8">
    <location>
        <begin position="458"/>
        <end position="478"/>
    </location>
</feature>
<feature type="transmembrane region" description="Helical" evidence="8">
    <location>
        <begin position="976"/>
        <end position="998"/>
    </location>
</feature>
<keyword evidence="7" id="KW-0807">Transducer</keyword>
<keyword evidence="2" id="KW-1003">Cell membrane</keyword>
<evidence type="ECO:0000256" key="4">
    <source>
        <dbReference type="ARBA" id="ARBA00022989"/>
    </source>
</evidence>
<organism evidence="9 10">
    <name type="scientific">Tribolium castaneum</name>
    <name type="common">Red flour beetle</name>
    <dbReference type="NCBI Taxonomy" id="7070"/>
    <lineage>
        <taxon>Eukaryota</taxon>
        <taxon>Metazoa</taxon>
        <taxon>Ecdysozoa</taxon>
        <taxon>Arthropoda</taxon>
        <taxon>Hexapoda</taxon>
        <taxon>Insecta</taxon>
        <taxon>Pterygota</taxon>
        <taxon>Neoptera</taxon>
        <taxon>Endopterygota</taxon>
        <taxon>Coleoptera</taxon>
        <taxon>Polyphaga</taxon>
        <taxon>Cucujiformia</taxon>
        <taxon>Tenebrionidae</taxon>
        <taxon>Tenebrionidae incertae sedis</taxon>
        <taxon>Tribolium</taxon>
    </lineage>
</organism>
<feature type="transmembrane region" description="Helical" evidence="8">
    <location>
        <begin position="926"/>
        <end position="945"/>
    </location>
</feature>
<gene>
    <name evidence="9" type="primary">AUGUSTUS-3.0.2_33512</name>
    <name evidence="9" type="ORF">TcasGA2_TC033512</name>
</gene>
<feature type="transmembrane region" description="Helical" evidence="8">
    <location>
        <begin position="115"/>
        <end position="136"/>
    </location>
</feature>
<keyword evidence="4 8" id="KW-1133">Transmembrane helix</keyword>
<dbReference type="InParanoid" id="A0A139WFT3"/>
<feature type="transmembrane region" description="Helical" evidence="8">
    <location>
        <begin position="33"/>
        <end position="52"/>
    </location>
</feature>
<feature type="transmembrane region" description="Helical" evidence="8">
    <location>
        <begin position="156"/>
        <end position="176"/>
    </location>
</feature>
<feature type="transmembrane region" description="Helical" evidence="8">
    <location>
        <begin position="326"/>
        <end position="349"/>
    </location>
</feature>
<dbReference type="PANTHER" id="PTHR21143">
    <property type="entry name" value="INVERTEBRATE GUSTATORY RECEPTOR"/>
    <property type="match status" value="1"/>
</dbReference>
<dbReference type="OMA" id="YIFANIM"/>
<dbReference type="PANTHER" id="PTHR21143:SF104">
    <property type="entry name" value="GUSTATORY RECEPTOR 8A-RELATED"/>
    <property type="match status" value="1"/>
</dbReference>
<name>A0A139WFT3_TRICA</name>
<dbReference type="Pfam" id="PF08395">
    <property type="entry name" value="7tm_7"/>
    <property type="match status" value="1"/>
</dbReference>
<dbReference type="FunFam" id="3.40.190.10:FF:000478">
    <property type="entry name" value="Uncharacterized protein"/>
    <property type="match status" value="1"/>
</dbReference>
<evidence type="ECO:0000256" key="3">
    <source>
        <dbReference type="ARBA" id="ARBA00022692"/>
    </source>
</evidence>
<reference evidence="9 10" key="2">
    <citation type="journal article" date="2010" name="Nucleic Acids Res.">
        <title>BeetleBase in 2010: revisions to provide comprehensive genomic information for Tribolium castaneum.</title>
        <authorList>
            <person name="Kim H.S."/>
            <person name="Murphy T."/>
            <person name="Xia J."/>
            <person name="Caragea D."/>
            <person name="Park Y."/>
            <person name="Beeman R.W."/>
            <person name="Lorenzen M.D."/>
            <person name="Butcher S."/>
            <person name="Manak J.R."/>
            <person name="Brown S.J."/>
        </authorList>
    </citation>
    <scope>GENOME REANNOTATION</scope>
    <source>
        <strain evidence="9 10">Georgia GA2</strain>
    </source>
</reference>
<dbReference type="GO" id="GO:0007165">
    <property type="term" value="P:signal transduction"/>
    <property type="evidence" value="ECO:0007669"/>
    <property type="project" value="UniProtKB-KW"/>
</dbReference>
<keyword evidence="5 8" id="KW-0472">Membrane</keyword>
<feature type="transmembrane region" description="Helical" evidence="8">
    <location>
        <begin position="518"/>
        <end position="538"/>
    </location>
</feature>
<feature type="transmembrane region" description="Helical" evidence="8">
    <location>
        <begin position="422"/>
        <end position="446"/>
    </location>
</feature>
<feature type="transmembrane region" description="Helical" evidence="8">
    <location>
        <begin position="224"/>
        <end position="244"/>
    </location>
</feature>
<dbReference type="GO" id="GO:0008049">
    <property type="term" value="P:male courtship behavior"/>
    <property type="evidence" value="ECO:0000318"/>
    <property type="project" value="GO_Central"/>
</dbReference>
<keyword evidence="3 8" id="KW-0812">Transmembrane</keyword>
<dbReference type="GO" id="GO:0007635">
    <property type="term" value="P:chemosensory behavior"/>
    <property type="evidence" value="ECO:0000318"/>
    <property type="project" value="GO_Central"/>
</dbReference>
<evidence type="ECO:0000313" key="10">
    <source>
        <dbReference type="Proteomes" id="UP000007266"/>
    </source>
</evidence>
<dbReference type="Gene3D" id="3.40.190.10">
    <property type="entry name" value="Periplasmic binding protein-like II"/>
    <property type="match status" value="1"/>
</dbReference>
<evidence type="ECO:0000256" key="5">
    <source>
        <dbReference type="ARBA" id="ARBA00023136"/>
    </source>
</evidence>
<dbReference type="InterPro" id="IPR013604">
    <property type="entry name" value="7TM_chemorcpt"/>
</dbReference>
<dbReference type="SUPFAM" id="SSF53850">
    <property type="entry name" value="Periplasmic binding protein-like II"/>
    <property type="match status" value="1"/>
</dbReference>
<dbReference type="GO" id="GO:0043025">
    <property type="term" value="C:neuronal cell body"/>
    <property type="evidence" value="ECO:0000318"/>
    <property type="project" value="GO_Central"/>
</dbReference>
<keyword evidence="10" id="KW-1185">Reference proteome</keyword>
<dbReference type="GO" id="GO:0030424">
    <property type="term" value="C:axon"/>
    <property type="evidence" value="ECO:0000318"/>
    <property type="project" value="GO_Central"/>
</dbReference>
<comment type="subcellular location">
    <subcellularLocation>
        <location evidence="1">Cell membrane</location>
        <topology evidence="1">Multi-pass membrane protein</topology>
    </subcellularLocation>
</comment>
<evidence type="ECO:0000256" key="8">
    <source>
        <dbReference type="SAM" id="Phobius"/>
    </source>
</evidence>
<dbReference type="GO" id="GO:0005886">
    <property type="term" value="C:plasma membrane"/>
    <property type="evidence" value="ECO:0007669"/>
    <property type="project" value="UniProtKB-SubCell"/>
</dbReference>
<evidence type="ECO:0000256" key="6">
    <source>
        <dbReference type="ARBA" id="ARBA00023170"/>
    </source>
</evidence>
<feature type="transmembrane region" description="Helical" evidence="8">
    <location>
        <begin position="378"/>
        <end position="401"/>
    </location>
</feature>
<evidence type="ECO:0000313" key="9">
    <source>
        <dbReference type="EMBL" id="KYB26840.1"/>
    </source>
</evidence>
<dbReference type="GO" id="GO:0030425">
    <property type="term" value="C:dendrite"/>
    <property type="evidence" value="ECO:0000318"/>
    <property type="project" value="GO_Central"/>
</dbReference>
<dbReference type="AlphaFoldDB" id="A0A139WFT3"/>
<evidence type="ECO:0000256" key="7">
    <source>
        <dbReference type="ARBA" id="ARBA00023224"/>
    </source>
</evidence>